<evidence type="ECO:0000256" key="1">
    <source>
        <dbReference type="SAM" id="Phobius"/>
    </source>
</evidence>
<dbReference type="OrthoDB" id="6686707at2"/>
<keyword evidence="3" id="KW-1185">Reference proteome</keyword>
<evidence type="ECO:0000313" key="3">
    <source>
        <dbReference type="Proteomes" id="UP000013084"/>
    </source>
</evidence>
<keyword evidence="1" id="KW-0472">Membrane</keyword>
<dbReference type="RefSeq" id="WP_005206230.1">
    <property type="nucleotide sequence ID" value="NZ_KB850073.1"/>
</dbReference>
<name>N9SQ22_9GAMM</name>
<reference evidence="2 3" key="1">
    <citation type="submission" date="2013-02" db="EMBL/GenBank/DDBJ databases">
        <title>The Genome Sequence of Acinetobacter sp. CIP 70.18.</title>
        <authorList>
            <consortium name="The Broad Institute Genome Sequencing Platform"/>
            <consortium name="The Broad Institute Genome Sequencing Center for Infectious Disease"/>
            <person name="Cerqueira G."/>
            <person name="Feldgarden M."/>
            <person name="Courvalin P."/>
            <person name="Perichon B."/>
            <person name="Grillot-Courvalin C."/>
            <person name="Clermont D."/>
            <person name="Rocha E."/>
            <person name="Yoon E.-J."/>
            <person name="Nemec A."/>
            <person name="Walker B."/>
            <person name="Young S.K."/>
            <person name="Zeng Q."/>
            <person name="Gargeya S."/>
            <person name="Fitzgerald M."/>
            <person name="Haas B."/>
            <person name="Abouelleil A."/>
            <person name="Alvarado L."/>
            <person name="Arachchi H.M."/>
            <person name="Berlin A.M."/>
            <person name="Chapman S.B."/>
            <person name="Dewar J."/>
            <person name="Goldberg J."/>
            <person name="Griggs A."/>
            <person name="Gujja S."/>
            <person name="Hansen M."/>
            <person name="Howarth C."/>
            <person name="Imamovic A."/>
            <person name="Larimer J."/>
            <person name="McCowan C."/>
            <person name="Murphy C."/>
            <person name="Neiman D."/>
            <person name="Pearson M."/>
            <person name="Priest M."/>
            <person name="Roberts A."/>
            <person name="Saif S."/>
            <person name="Shea T."/>
            <person name="Sisk P."/>
            <person name="Sykes S."/>
            <person name="Wortman J."/>
            <person name="Nusbaum C."/>
            <person name="Birren B."/>
        </authorList>
    </citation>
    <scope>NUCLEOTIDE SEQUENCE [LARGE SCALE GENOMIC DNA]</scope>
    <source>
        <strain evidence="2 3">CIP 70.18</strain>
    </source>
</reference>
<organism evidence="2 3">
    <name type="scientific">Acinetobacter higginsii</name>
    <dbReference type="NCBI Taxonomy" id="70347"/>
    <lineage>
        <taxon>Bacteria</taxon>
        <taxon>Pseudomonadati</taxon>
        <taxon>Pseudomonadota</taxon>
        <taxon>Gammaproteobacteria</taxon>
        <taxon>Moraxellales</taxon>
        <taxon>Moraxellaceae</taxon>
        <taxon>Acinetobacter</taxon>
    </lineage>
</organism>
<dbReference type="AlphaFoldDB" id="N9SQ22"/>
<feature type="transmembrane region" description="Helical" evidence="1">
    <location>
        <begin position="231"/>
        <end position="252"/>
    </location>
</feature>
<sequence length="345" mass="40224">MEEIISRDDVKDNITLENDELSKKNPHYKNLILAQNLLNFFNKRRVALQVDSHDFDSDFEESSLCLDVIVSTLAENKKVLDKISSSWLNTELNNSGRKIEELPNVSDSNFKLKIKDLENSLAIIVEYIVAMEDFDRAIAISNEWYPNFSRFKANLSESNVLLDDLRNKTIKDLYDEDYYRFNKISNIYEYLFYSLIVVMFLYFFGFNVYISDIDFGVFSIGFSDKKHVADISFYIQKISVLILSTTLAAFLLKRSFMNRRLADESYRTAKELSGFPRYIESLPEEMRNKIRFDLAYKYFGNSIHHDSYTGGENLMHENIKANTEFLKSVKDLSSSKADKKTESDQ</sequence>
<comment type="caution">
    <text evidence="2">The sequence shown here is derived from an EMBL/GenBank/DDBJ whole genome shotgun (WGS) entry which is preliminary data.</text>
</comment>
<dbReference type="PATRIC" id="fig|1217700.3.peg.3953"/>
<evidence type="ECO:0000313" key="2">
    <source>
        <dbReference type="EMBL" id="ENX53200.1"/>
    </source>
</evidence>
<protein>
    <submittedName>
        <fullName evidence="2">Uncharacterized protein</fullName>
    </submittedName>
</protein>
<dbReference type="Proteomes" id="UP000013084">
    <property type="component" value="Unassembled WGS sequence"/>
</dbReference>
<gene>
    <name evidence="2" type="ORF">F902_04069</name>
</gene>
<feature type="transmembrane region" description="Helical" evidence="1">
    <location>
        <begin position="190"/>
        <end position="211"/>
    </location>
</feature>
<dbReference type="EMBL" id="APRN01000042">
    <property type="protein sequence ID" value="ENX53200.1"/>
    <property type="molecule type" value="Genomic_DNA"/>
</dbReference>
<accession>N9SQ22</accession>
<keyword evidence="1" id="KW-0812">Transmembrane</keyword>
<proteinExistence type="predicted"/>
<keyword evidence="1" id="KW-1133">Transmembrane helix</keyword>
<dbReference type="HOGENOM" id="CLU_803224_0_0_6"/>